<keyword evidence="1" id="KW-0472">Membrane</keyword>
<dbReference type="PANTHER" id="PTHR19353:SF19">
    <property type="entry name" value="DELTA(5) FATTY ACID DESATURASE C-RELATED"/>
    <property type="match status" value="1"/>
</dbReference>
<sequence>MEQVIAQVRESIGGADKARTTVIGLSLAVGVILAWLALHIYAVFFVDLAAINPLLTFAIVAAQCWLYVGIFIVAHDCMHGSLAPGRPAVNRWFGRACLFLYAGFDFDTLKAKHREHHQHAGTEDDPDFHEDDPDSFWAWYVRFFREYFSGRELLIILAAVVAYVWLLGASLANIWVFWALPAIVSSLQLFYFGTYLPHQPGQEPFVDRHNSRTNDYPHWLSLLTCFHFGYHHEHHLFPYLPWWRLPAAHDALRRAEARA</sequence>
<dbReference type="PANTHER" id="PTHR19353">
    <property type="entry name" value="FATTY ACID DESATURASE 2"/>
    <property type="match status" value="1"/>
</dbReference>
<protein>
    <submittedName>
        <fullName evidence="3">Beta-carotene ketolase (CrtW type)</fullName>
    </submittedName>
</protein>
<dbReference type="Proteomes" id="UP000266273">
    <property type="component" value="Unassembled WGS sequence"/>
</dbReference>
<dbReference type="CDD" id="cd03513">
    <property type="entry name" value="CrtW_beta-carotene-ketolase"/>
    <property type="match status" value="1"/>
</dbReference>
<feature type="transmembrane region" description="Helical" evidence="1">
    <location>
        <begin position="21"/>
        <end position="44"/>
    </location>
</feature>
<dbReference type="Pfam" id="PF00487">
    <property type="entry name" value="FA_desaturase"/>
    <property type="match status" value="2"/>
</dbReference>
<evidence type="ECO:0000256" key="1">
    <source>
        <dbReference type="SAM" id="Phobius"/>
    </source>
</evidence>
<dbReference type="InterPro" id="IPR012171">
    <property type="entry name" value="Fatty_acid_desaturase"/>
</dbReference>
<dbReference type="AlphaFoldDB" id="A0A397Q9R8"/>
<name>A0A397Q9R8_9HYPH</name>
<feature type="transmembrane region" description="Helical" evidence="1">
    <location>
        <begin position="174"/>
        <end position="192"/>
    </location>
</feature>
<dbReference type="InterPro" id="IPR005804">
    <property type="entry name" value="FA_desaturase_dom"/>
</dbReference>
<dbReference type="OrthoDB" id="9792534at2"/>
<organism evidence="3 4">
    <name type="scientific">Dichotomicrobium thermohalophilum</name>
    <dbReference type="NCBI Taxonomy" id="933063"/>
    <lineage>
        <taxon>Bacteria</taxon>
        <taxon>Pseudomonadati</taxon>
        <taxon>Pseudomonadota</taxon>
        <taxon>Alphaproteobacteria</taxon>
        <taxon>Hyphomicrobiales</taxon>
        <taxon>Hyphomicrobiaceae</taxon>
        <taxon>Dichotomicrobium</taxon>
    </lineage>
</organism>
<proteinExistence type="predicted"/>
<feature type="transmembrane region" description="Helical" evidence="1">
    <location>
        <begin position="152"/>
        <end position="168"/>
    </location>
</feature>
<keyword evidence="1" id="KW-1133">Transmembrane helix</keyword>
<evidence type="ECO:0000313" key="4">
    <source>
        <dbReference type="Proteomes" id="UP000266273"/>
    </source>
</evidence>
<reference evidence="3 4" key="1">
    <citation type="submission" date="2018-08" db="EMBL/GenBank/DDBJ databases">
        <title>Genomic Encyclopedia of Archaeal and Bacterial Type Strains, Phase II (KMG-II): from individual species to whole genera.</title>
        <authorList>
            <person name="Goeker M."/>
        </authorList>
    </citation>
    <scope>NUCLEOTIDE SEQUENCE [LARGE SCALE GENOMIC DNA]</scope>
    <source>
        <strain evidence="3 4">DSM 5002</strain>
    </source>
</reference>
<keyword evidence="4" id="KW-1185">Reference proteome</keyword>
<feature type="transmembrane region" description="Helical" evidence="1">
    <location>
        <begin position="50"/>
        <end position="74"/>
    </location>
</feature>
<comment type="caution">
    <text evidence="3">The sequence shown here is derived from an EMBL/GenBank/DDBJ whole genome shotgun (WGS) entry which is preliminary data.</text>
</comment>
<feature type="domain" description="Fatty acid desaturase" evidence="2">
    <location>
        <begin position="56"/>
        <end position="149"/>
    </location>
</feature>
<gene>
    <name evidence="3" type="ORF">BXY53_1360</name>
</gene>
<dbReference type="GO" id="GO:0016717">
    <property type="term" value="F:oxidoreductase activity, acting on paired donors, with oxidation of a pair of donors resulting in the reduction of molecular oxygen to two molecules of water"/>
    <property type="evidence" value="ECO:0007669"/>
    <property type="project" value="TreeGrafter"/>
</dbReference>
<feature type="domain" description="Fatty acid desaturase" evidence="2">
    <location>
        <begin position="153"/>
        <end position="255"/>
    </location>
</feature>
<evidence type="ECO:0000313" key="3">
    <source>
        <dbReference type="EMBL" id="RIA56257.1"/>
    </source>
</evidence>
<evidence type="ECO:0000259" key="2">
    <source>
        <dbReference type="Pfam" id="PF00487"/>
    </source>
</evidence>
<dbReference type="RefSeq" id="WP_119061072.1">
    <property type="nucleotide sequence ID" value="NZ_QXDF01000001.1"/>
</dbReference>
<accession>A0A397Q9R8</accession>
<dbReference type="GO" id="GO:0008610">
    <property type="term" value="P:lipid biosynthetic process"/>
    <property type="evidence" value="ECO:0007669"/>
    <property type="project" value="UniProtKB-ARBA"/>
</dbReference>
<dbReference type="EMBL" id="QXDF01000001">
    <property type="protein sequence ID" value="RIA56257.1"/>
    <property type="molecule type" value="Genomic_DNA"/>
</dbReference>
<keyword evidence="1" id="KW-0812">Transmembrane</keyword>
<dbReference type="GO" id="GO:0016020">
    <property type="term" value="C:membrane"/>
    <property type="evidence" value="ECO:0007669"/>
    <property type="project" value="TreeGrafter"/>
</dbReference>